<dbReference type="Proteomes" id="UP000541558">
    <property type="component" value="Unassembled WGS sequence"/>
</dbReference>
<dbReference type="AlphaFoldDB" id="A0A8H5AUK9"/>
<comment type="caution">
    <text evidence="2">The sequence shown here is derived from an EMBL/GenBank/DDBJ whole genome shotgun (WGS) entry which is preliminary data.</text>
</comment>
<feature type="compositionally biased region" description="Polar residues" evidence="1">
    <location>
        <begin position="444"/>
        <end position="463"/>
    </location>
</feature>
<feature type="compositionally biased region" description="Polar residues" evidence="1">
    <location>
        <begin position="400"/>
        <end position="411"/>
    </location>
</feature>
<feature type="region of interest" description="Disordered" evidence="1">
    <location>
        <begin position="359"/>
        <end position="539"/>
    </location>
</feature>
<sequence>MERFQGRTRTRLSAVALTRRPTKRRSAPRPKKSTADKEAAKERNAIRREKLQAALDEARDDLWEKAQALSAELGDHTADWYYGAIIQRGCKPKKRRKLSTWRAFVSKKLKEKNSDLETGERLKIGETSAELSKEWAEMSHEEKEEAVRQYIMDYEEDLDDDTTPVKNVALSSFHDARATVEHIRNESKALYSRTGIHILFFAVRSRLDQYNKPYVFCTGNEFDKFFTAAFNSNLVDTAVRLEAFMISGVHTITTNYSDGIVEYKKSLVKLIHQALEKAAGCHVPRIYYDNFDSKITIPYRVVVKGWPLDKFCSPANIGSKNDLIKLTTALTNGDTFFEKLGDDEYEEFCEAHQAAVAAAAKAVEDEEDEAEAGDEATNAAEPVATSAPQDATMSGADAAVTNSAQTDSSEIQVAAGNEPAPSASLPSSESPPLPSPESLPSAPTIPQGTATALSEVSGNAPSTSRRRPATSEPSTDTRTNKRPKRGEFVMWAPPQAASVTDSSGNPVAVRTSKRQERSDKGGKHKKRGKGKENAPAAAS</sequence>
<evidence type="ECO:0000256" key="1">
    <source>
        <dbReference type="SAM" id="MobiDB-lite"/>
    </source>
</evidence>
<dbReference type="SUPFAM" id="SSF47095">
    <property type="entry name" value="HMG-box"/>
    <property type="match status" value="1"/>
</dbReference>
<evidence type="ECO:0000313" key="3">
    <source>
        <dbReference type="Proteomes" id="UP000541558"/>
    </source>
</evidence>
<protein>
    <submittedName>
        <fullName evidence="2">Uncharacterized protein</fullName>
    </submittedName>
</protein>
<accession>A0A8H5AUK9</accession>
<feature type="compositionally biased region" description="Low complexity" evidence="1">
    <location>
        <begin position="418"/>
        <end position="428"/>
    </location>
</feature>
<gene>
    <name evidence="2" type="ORF">D9611_013057</name>
</gene>
<feature type="region of interest" description="Disordered" evidence="1">
    <location>
        <begin position="1"/>
        <end position="44"/>
    </location>
</feature>
<dbReference type="EMBL" id="JAACJK010000228">
    <property type="protein sequence ID" value="KAF5311181.1"/>
    <property type="molecule type" value="Genomic_DNA"/>
</dbReference>
<feature type="compositionally biased region" description="Basic and acidic residues" evidence="1">
    <location>
        <begin position="33"/>
        <end position="44"/>
    </location>
</feature>
<reference evidence="2 3" key="1">
    <citation type="journal article" date="2020" name="ISME J.">
        <title>Uncovering the hidden diversity of litter-decomposition mechanisms in mushroom-forming fungi.</title>
        <authorList>
            <person name="Floudas D."/>
            <person name="Bentzer J."/>
            <person name="Ahren D."/>
            <person name="Johansson T."/>
            <person name="Persson P."/>
            <person name="Tunlid A."/>
        </authorList>
    </citation>
    <scope>NUCLEOTIDE SEQUENCE [LARGE SCALE GENOMIC DNA]</scope>
    <source>
        <strain evidence="2 3">CBS 175.51</strain>
    </source>
</reference>
<keyword evidence="3" id="KW-1185">Reference proteome</keyword>
<organism evidence="2 3">
    <name type="scientific">Ephemerocybe angulata</name>
    <dbReference type="NCBI Taxonomy" id="980116"/>
    <lineage>
        <taxon>Eukaryota</taxon>
        <taxon>Fungi</taxon>
        <taxon>Dikarya</taxon>
        <taxon>Basidiomycota</taxon>
        <taxon>Agaricomycotina</taxon>
        <taxon>Agaricomycetes</taxon>
        <taxon>Agaricomycetidae</taxon>
        <taxon>Agaricales</taxon>
        <taxon>Agaricineae</taxon>
        <taxon>Psathyrellaceae</taxon>
        <taxon>Ephemerocybe</taxon>
    </lineage>
</organism>
<dbReference type="Gene3D" id="1.10.30.10">
    <property type="entry name" value="High mobility group box domain"/>
    <property type="match status" value="1"/>
</dbReference>
<dbReference type="OrthoDB" id="3033638at2759"/>
<name>A0A8H5AUK9_9AGAR</name>
<feature type="compositionally biased region" description="Basic residues" evidence="1">
    <location>
        <begin position="20"/>
        <end position="32"/>
    </location>
</feature>
<feature type="compositionally biased region" description="Acidic residues" evidence="1">
    <location>
        <begin position="364"/>
        <end position="374"/>
    </location>
</feature>
<proteinExistence type="predicted"/>
<dbReference type="InterPro" id="IPR036910">
    <property type="entry name" value="HMG_box_dom_sf"/>
</dbReference>
<evidence type="ECO:0000313" key="2">
    <source>
        <dbReference type="EMBL" id="KAF5311181.1"/>
    </source>
</evidence>
<feature type="compositionally biased region" description="Basic residues" evidence="1">
    <location>
        <begin position="1"/>
        <end position="10"/>
    </location>
</feature>